<protein>
    <recommendedName>
        <fullName evidence="9">CWH43-like N-terminal domain-containing protein</fullName>
    </recommendedName>
</protein>
<keyword evidence="4 8" id="KW-0812">Transmembrane</keyword>
<dbReference type="GO" id="GO:0005789">
    <property type="term" value="C:endoplasmic reticulum membrane"/>
    <property type="evidence" value="ECO:0007669"/>
    <property type="project" value="TreeGrafter"/>
</dbReference>
<comment type="similarity">
    <text evidence="2">Belongs to the PGAP2 family.</text>
</comment>
<evidence type="ECO:0000256" key="8">
    <source>
        <dbReference type="SAM" id="Phobius"/>
    </source>
</evidence>
<dbReference type="PANTHER" id="PTHR12892">
    <property type="entry name" value="FGF RECEPTOR ACTIVATING PROTEIN 1"/>
    <property type="match status" value="1"/>
</dbReference>
<dbReference type="OMA" id="YLICIFH"/>
<dbReference type="InterPro" id="IPR019402">
    <property type="entry name" value="CWH43_N"/>
</dbReference>
<keyword evidence="5 8" id="KW-1133">Transmembrane helix</keyword>
<dbReference type="Pfam" id="PF10277">
    <property type="entry name" value="Frag1"/>
    <property type="match status" value="1"/>
</dbReference>
<keyword evidence="7 8" id="KW-0472">Membrane</keyword>
<sequence>MILTEYIELGGLAVMYPDDILFSITLPQLALFCCGLPAAAFVICVLLSLMLHFEGATKTHCNVPNYLPSISAAIGDYTPERYVWRFCIALHCLPRLMAAIAYKNFYLRSPMVKMSNAKEKQSYITYSRGFYDLLCYLICIFHLVENFFLLALTVVSSTENHGK</sequence>
<evidence type="ECO:0000256" key="4">
    <source>
        <dbReference type="ARBA" id="ARBA00022692"/>
    </source>
</evidence>
<keyword evidence="3" id="KW-0337">GPI-anchor biosynthesis</keyword>
<evidence type="ECO:0000256" key="1">
    <source>
        <dbReference type="ARBA" id="ARBA00004653"/>
    </source>
</evidence>
<evidence type="ECO:0000313" key="10">
    <source>
        <dbReference type="Proteomes" id="UP000887565"/>
    </source>
</evidence>
<dbReference type="GO" id="GO:0006506">
    <property type="term" value="P:GPI anchor biosynthetic process"/>
    <property type="evidence" value="ECO:0007669"/>
    <property type="project" value="UniProtKB-KW"/>
</dbReference>
<feature type="transmembrane region" description="Helical" evidence="8">
    <location>
        <begin position="20"/>
        <end position="49"/>
    </location>
</feature>
<feature type="domain" description="CWH43-like N-terminal" evidence="9">
    <location>
        <begin position="29"/>
        <end position="161"/>
    </location>
</feature>
<evidence type="ECO:0000313" key="11">
    <source>
        <dbReference type="WBParaSite" id="nRc.2.0.1.t22094-RA"/>
    </source>
</evidence>
<dbReference type="InterPro" id="IPR039545">
    <property type="entry name" value="PGAP2"/>
</dbReference>
<keyword evidence="10" id="KW-1185">Reference proteome</keyword>
<evidence type="ECO:0000256" key="3">
    <source>
        <dbReference type="ARBA" id="ARBA00022502"/>
    </source>
</evidence>
<evidence type="ECO:0000256" key="6">
    <source>
        <dbReference type="ARBA" id="ARBA00023034"/>
    </source>
</evidence>
<reference evidence="11" key="1">
    <citation type="submission" date="2022-11" db="UniProtKB">
        <authorList>
            <consortium name="WormBaseParasite"/>
        </authorList>
    </citation>
    <scope>IDENTIFICATION</scope>
</reference>
<evidence type="ECO:0000256" key="2">
    <source>
        <dbReference type="ARBA" id="ARBA00007414"/>
    </source>
</evidence>
<accession>A0A915J8P7</accession>
<dbReference type="GO" id="GO:0000139">
    <property type="term" value="C:Golgi membrane"/>
    <property type="evidence" value="ECO:0007669"/>
    <property type="project" value="UniProtKB-SubCell"/>
</dbReference>
<proteinExistence type="inferred from homology"/>
<name>A0A915J8P7_ROMCU</name>
<dbReference type="AlphaFoldDB" id="A0A915J8P7"/>
<feature type="transmembrane region" description="Helical" evidence="8">
    <location>
        <begin position="133"/>
        <end position="155"/>
    </location>
</feature>
<organism evidence="10 11">
    <name type="scientific">Romanomermis culicivorax</name>
    <name type="common">Nematode worm</name>
    <dbReference type="NCBI Taxonomy" id="13658"/>
    <lineage>
        <taxon>Eukaryota</taxon>
        <taxon>Metazoa</taxon>
        <taxon>Ecdysozoa</taxon>
        <taxon>Nematoda</taxon>
        <taxon>Enoplea</taxon>
        <taxon>Dorylaimia</taxon>
        <taxon>Mermithida</taxon>
        <taxon>Mermithoidea</taxon>
        <taxon>Mermithidae</taxon>
        <taxon>Romanomermis</taxon>
    </lineage>
</organism>
<dbReference type="WBParaSite" id="nRc.2.0.1.t22094-RA">
    <property type="protein sequence ID" value="nRc.2.0.1.t22094-RA"/>
    <property type="gene ID" value="nRc.2.0.1.g22094"/>
</dbReference>
<evidence type="ECO:0000259" key="9">
    <source>
        <dbReference type="Pfam" id="PF10277"/>
    </source>
</evidence>
<dbReference type="Proteomes" id="UP000887565">
    <property type="component" value="Unplaced"/>
</dbReference>
<keyword evidence="6" id="KW-0333">Golgi apparatus</keyword>
<evidence type="ECO:0000256" key="7">
    <source>
        <dbReference type="ARBA" id="ARBA00023136"/>
    </source>
</evidence>
<evidence type="ECO:0000256" key="5">
    <source>
        <dbReference type="ARBA" id="ARBA00022989"/>
    </source>
</evidence>
<comment type="subcellular location">
    <subcellularLocation>
        <location evidence="1">Golgi apparatus membrane</location>
        <topology evidence="1">Multi-pass membrane protein</topology>
    </subcellularLocation>
</comment>
<dbReference type="PANTHER" id="PTHR12892:SF11">
    <property type="entry name" value="POST-GPI ATTACHMENT TO PROTEINS FACTOR 2"/>
    <property type="match status" value="1"/>
</dbReference>